<dbReference type="InterPro" id="IPR015421">
    <property type="entry name" value="PyrdxlP-dep_Trfase_major"/>
</dbReference>
<dbReference type="RefSeq" id="WP_160180011.1">
    <property type="nucleotide sequence ID" value="NZ_CP047656.1"/>
</dbReference>
<dbReference type="OrthoDB" id="9805807at2"/>
<dbReference type="InterPro" id="IPR015424">
    <property type="entry name" value="PyrdxlP-dep_Trfase"/>
</dbReference>
<dbReference type="GO" id="GO:0004124">
    <property type="term" value="F:cysteine synthase activity"/>
    <property type="evidence" value="ECO:0007669"/>
    <property type="project" value="TreeGrafter"/>
</dbReference>
<evidence type="ECO:0000256" key="3">
    <source>
        <dbReference type="ARBA" id="ARBA00022679"/>
    </source>
</evidence>
<dbReference type="GO" id="GO:0071269">
    <property type="term" value="P:L-homocysteine biosynthetic process"/>
    <property type="evidence" value="ECO:0007669"/>
    <property type="project" value="TreeGrafter"/>
</dbReference>
<sequence>MKDQGFTTRLVHADRVINKPQNGAVHQATNNSVLFSFDNAQDLVDVFQGKTAGHVYARSSSASSVSLQNILNSLEGGVGAITFSTGMAAISATFLSLLRSGDHIILSQYLFGNTSSLASTLEGLGIEISYVDATNVQNVAGAIKTNTKLVYAETIANPATQVSDLRAIGQLCEENKLLFIVDNTMTPANIFQPKSVKASLTIASLTKYISGHGNVLGGVIIDTGLFDWSRFDNILPMYRGADTQQWGLTQIKKRGLRDMGATLSPDSAHSISIGLETLALRVERICQNALRLATYLHTHEHVQQVYYPGLADHPQHFIARELFTGYGGIVSIDLAAHIDPLAFLNELKLVLCATHLGDTRTLGLPVASTIYFENTAEQRADMGINDNMLRFSIGIEDVDDIVADFEQAFDALA</sequence>
<protein>
    <submittedName>
        <fullName evidence="7">L-methionine gamma-lyase</fullName>
        <ecNumber evidence="7">4.4.1.11</ecNumber>
    </submittedName>
</protein>
<dbReference type="Proteomes" id="UP000464524">
    <property type="component" value="Chromosome"/>
</dbReference>
<dbReference type="EMBL" id="CP047656">
    <property type="protein sequence ID" value="QHJ12100.1"/>
    <property type="molecule type" value="Genomic_DNA"/>
</dbReference>
<feature type="modified residue" description="N6-(pyridoxal phosphate)lysine" evidence="5">
    <location>
        <position position="207"/>
    </location>
</feature>
<dbReference type="NCBIfam" id="NF004609">
    <property type="entry name" value="PRK05939.1"/>
    <property type="match status" value="1"/>
</dbReference>
<dbReference type="GO" id="GO:0030170">
    <property type="term" value="F:pyridoxal phosphate binding"/>
    <property type="evidence" value="ECO:0007669"/>
    <property type="project" value="InterPro"/>
</dbReference>
<evidence type="ECO:0000313" key="7">
    <source>
        <dbReference type="EMBL" id="QHJ12100.1"/>
    </source>
</evidence>
<dbReference type="PANTHER" id="PTHR43797">
    <property type="entry name" value="HOMOCYSTEINE/CYSTEINE SYNTHASE"/>
    <property type="match status" value="1"/>
</dbReference>
<evidence type="ECO:0000313" key="8">
    <source>
        <dbReference type="Proteomes" id="UP000464524"/>
    </source>
</evidence>
<dbReference type="GO" id="GO:0003961">
    <property type="term" value="F:O-acetylhomoserine aminocarboxypropyltransferase activity"/>
    <property type="evidence" value="ECO:0007669"/>
    <property type="project" value="TreeGrafter"/>
</dbReference>
<dbReference type="Gene3D" id="3.90.1150.10">
    <property type="entry name" value="Aspartate Aminotransferase, domain 1"/>
    <property type="match status" value="1"/>
</dbReference>
<dbReference type="InterPro" id="IPR006235">
    <property type="entry name" value="OAc-hSer/O-AcSer_sulfhydrylase"/>
</dbReference>
<dbReference type="PANTHER" id="PTHR43797:SF2">
    <property type="entry name" value="HOMOCYSTEINE_CYSTEINE SYNTHASE"/>
    <property type="match status" value="1"/>
</dbReference>
<evidence type="ECO:0000256" key="2">
    <source>
        <dbReference type="ARBA" id="ARBA00009077"/>
    </source>
</evidence>
<dbReference type="GO" id="GO:0019346">
    <property type="term" value="P:transsulfuration"/>
    <property type="evidence" value="ECO:0007669"/>
    <property type="project" value="InterPro"/>
</dbReference>
<evidence type="ECO:0000256" key="4">
    <source>
        <dbReference type="ARBA" id="ARBA00022898"/>
    </source>
</evidence>
<organism evidence="7 8">
    <name type="scientific">Paraglaciecola mesophila</name>
    <dbReference type="NCBI Taxonomy" id="197222"/>
    <lineage>
        <taxon>Bacteria</taxon>
        <taxon>Pseudomonadati</taxon>
        <taxon>Pseudomonadota</taxon>
        <taxon>Gammaproteobacteria</taxon>
        <taxon>Alteromonadales</taxon>
        <taxon>Alteromonadaceae</taxon>
        <taxon>Paraglaciecola</taxon>
    </lineage>
</organism>
<gene>
    <name evidence="7" type="ORF">FX988_02351</name>
</gene>
<evidence type="ECO:0000256" key="5">
    <source>
        <dbReference type="PIRSR" id="PIRSR001434-2"/>
    </source>
</evidence>
<proteinExistence type="inferred from homology"/>
<dbReference type="InterPro" id="IPR000277">
    <property type="entry name" value="Cys/Met-Metab_PyrdxlP-dep_enz"/>
</dbReference>
<reference evidence="7 8" key="1">
    <citation type="submission" date="2019-12" db="EMBL/GenBank/DDBJ databases">
        <title>Genome sequencing and assembly of endphytes of Porphyra tenera.</title>
        <authorList>
            <person name="Park J.M."/>
            <person name="Shin R."/>
            <person name="Jo S.H."/>
        </authorList>
    </citation>
    <scope>NUCLEOTIDE SEQUENCE [LARGE SCALE GENOMIC DNA]</scope>
    <source>
        <strain evidence="7 8">GPM4</strain>
    </source>
</reference>
<dbReference type="GO" id="GO:0006535">
    <property type="term" value="P:cysteine biosynthetic process from serine"/>
    <property type="evidence" value="ECO:0007669"/>
    <property type="project" value="TreeGrafter"/>
</dbReference>
<dbReference type="EC" id="4.4.1.11" evidence="7"/>
<comment type="cofactor">
    <cofactor evidence="1 6">
        <name>pyridoxal 5'-phosphate</name>
        <dbReference type="ChEBI" id="CHEBI:597326"/>
    </cofactor>
</comment>
<evidence type="ECO:0000256" key="6">
    <source>
        <dbReference type="RuleBase" id="RU362118"/>
    </source>
</evidence>
<accession>A0A857JLV2</accession>
<keyword evidence="3" id="KW-0808">Transferase</keyword>
<name>A0A857JLV2_9ALTE</name>
<dbReference type="Gene3D" id="3.40.640.10">
    <property type="entry name" value="Type I PLP-dependent aspartate aminotransferase-like (Major domain)"/>
    <property type="match status" value="1"/>
</dbReference>
<keyword evidence="8" id="KW-1185">Reference proteome</keyword>
<keyword evidence="7" id="KW-0456">Lyase</keyword>
<evidence type="ECO:0000256" key="1">
    <source>
        <dbReference type="ARBA" id="ARBA00001933"/>
    </source>
</evidence>
<dbReference type="SUPFAM" id="SSF53383">
    <property type="entry name" value="PLP-dependent transferases"/>
    <property type="match status" value="1"/>
</dbReference>
<dbReference type="GO" id="GO:0018826">
    <property type="term" value="F:methionine gamma-lyase activity"/>
    <property type="evidence" value="ECO:0007669"/>
    <property type="project" value="UniProtKB-EC"/>
</dbReference>
<dbReference type="GO" id="GO:0005737">
    <property type="term" value="C:cytoplasm"/>
    <property type="evidence" value="ECO:0007669"/>
    <property type="project" value="TreeGrafter"/>
</dbReference>
<dbReference type="InterPro" id="IPR015422">
    <property type="entry name" value="PyrdxlP-dep_Trfase_small"/>
</dbReference>
<dbReference type="Pfam" id="PF01053">
    <property type="entry name" value="Cys_Met_Meta_PP"/>
    <property type="match status" value="1"/>
</dbReference>
<comment type="similarity">
    <text evidence="2 6">Belongs to the trans-sulfuration enzymes family.</text>
</comment>
<dbReference type="KEGG" id="pmes:FX988_02351"/>
<dbReference type="AlphaFoldDB" id="A0A857JLV2"/>
<dbReference type="PIRSF" id="PIRSF001434">
    <property type="entry name" value="CGS"/>
    <property type="match status" value="1"/>
</dbReference>
<keyword evidence="4 5" id="KW-0663">Pyridoxal phosphate</keyword>